<feature type="region of interest" description="Disordered" evidence="17">
    <location>
        <begin position="30"/>
        <end position="51"/>
    </location>
</feature>
<evidence type="ECO:0000256" key="13">
    <source>
        <dbReference type="ARBA" id="ARBA00030948"/>
    </source>
</evidence>
<evidence type="ECO:0000256" key="10">
    <source>
        <dbReference type="ARBA" id="ARBA00023098"/>
    </source>
</evidence>
<dbReference type="PATRIC" id="fig|1121015.4.peg.1322"/>
<keyword evidence="9" id="KW-1133">Transmembrane helix</keyword>
<evidence type="ECO:0000256" key="15">
    <source>
        <dbReference type="ARBA" id="ARBA00033028"/>
    </source>
</evidence>
<comment type="function">
    <text evidence="1">May be involved in the folding of the extracellular lipase during its passage through the periplasm.</text>
</comment>
<feature type="coiled-coil region" evidence="16">
    <location>
        <begin position="269"/>
        <end position="296"/>
    </location>
</feature>
<keyword evidence="8" id="KW-0442">Lipid degradation</keyword>
<proteinExistence type="inferred from homology"/>
<dbReference type="AlphaFoldDB" id="A0A091AW08"/>
<dbReference type="GO" id="GO:0051082">
    <property type="term" value="F:unfolded protein binding"/>
    <property type="evidence" value="ECO:0007669"/>
    <property type="project" value="InterPro"/>
</dbReference>
<name>A0A091AW08_9GAMM</name>
<comment type="caution">
    <text evidence="18">The sequence shown here is derived from an EMBL/GenBank/DDBJ whole genome shotgun (WGS) entry which is preliminary data.</text>
</comment>
<dbReference type="SUPFAM" id="SSF158855">
    <property type="entry name" value="Lipase chaperone-like"/>
    <property type="match status" value="1"/>
</dbReference>
<dbReference type="Pfam" id="PF03280">
    <property type="entry name" value="Lipase_chap"/>
    <property type="match status" value="1"/>
</dbReference>
<keyword evidence="6" id="KW-0997">Cell inner membrane</keyword>
<comment type="similarity">
    <text evidence="3">Belongs to the lipase chaperone family.</text>
</comment>
<reference evidence="18 19" key="1">
    <citation type="submission" date="2013-09" db="EMBL/GenBank/DDBJ databases">
        <title>Genome sequencing of Arenimonas oryziterrae.</title>
        <authorList>
            <person name="Chen F."/>
            <person name="Wang G."/>
        </authorList>
    </citation>
    <scope>NUCLEOTIDE SEQUENCE [LARGE SCALE GENOMIC DNA]</scope>
    <source>
        <strain evidence="18 19">YC6267</strain>
    </source>
</reference>
<sequence>MRRWSMLVLVVSTLAAGFVWWAGVSRSADTRVSAPTPRPADVPAGDEGGRVAPKDAAETLAVAGTDSLRDTEVDGAVNLSPAGRPRIDRDLRRLFDYFLTRLGERGLPAIRADVSRHVSAQLSTRLSPEAVAEVMDQFDAYVALTRELAALAPTGDSRADFARLQALRRQRLGDAIAEAWYGDEERYLQNTLDRQAVMSDASLSASERAAALAALDATLDPAQRVARAPTDTMAAALAQTEAFAAANTAPAERFAERERLYGHDAAQRLAALDREHAQWQARLAAYNQRRQRLLADRALDDTARTQALQSLLATSFNGNERLRVEALARLDRLPH</sequence>
<dbReference type="EMBL" id="AVCI01000005">
    <property type="protein sequence ID" value="KFN43432.1"/>
    <property type="molecule type" value="Genomic_DNA"/>
</dbReference>
<dbReference type="STRING" id="1121015.GCA_000420545_00646"/>
<evidence type="ECO:0000256" key="6">
    <source>
        <dbReference type="ARBA" id="ARBA00022519"/>
    </source>
</evidence>
<keyword evidence="11" id="KW-0472">Membrane</keyword>
<dbReference type="GO" id="GO:0016042">
    <property type="term" value="P:lipid catabolic process"/>
    <property type="evidence" value="ECO:0007669"/>
    <property type="project" value="UniProtKB-KW"/>
</dbReference>
<evidence type="ECO:0000256" key="16">
    <source>
        <dbReference type="SAM" id="Coils"/>
    </source>
</evidence>
<evidence type="ECO:0000256" key="8">
    <source>
        <dbReference type="ARBA" id="ARBA00022963"/>
    </source>
</evidence>
<dbReference type="OrthoDB" id="7025807at2"/>
<evidence type="ECO:0000256" key="9">
    <source>
        <dbReference type="ARBA" id="ARBA00022989"/>
    </source>
</evidence>
<keyword evidence="19" id="KW-1185">Reference proteome</keyword>
<keyword evidence="5" id="KW-1003">Cell membrane</keyword>
<evidence type="ECO:0000256" key="7">
    <source>
        <dbReference type="ARBA" id="ARBA00022692"/>
    </source>
</evidence>
<evidence type="ECO:0000256" key="3">
    <source>
        <dbReference type="ARBA" id="ARBA00010358"/>
    </source>
</evidence>
<organism evidence="18 19">
    <name type="scientific">Arenimonas oryziterrae DSM 21050 = YC6267</name>
    <dbReference type="NCBI Taxonomy" id="1121015"/>
    <lineage>
        <taxon>Bacteria</taxon>
        <taxon>Pseudomonadati</taxon>
        <taxon>Pseudomonadota</taxon>
        <taxon>Gammaproteobacteria</taxon>
        <taxon>Lysobacterales</taxon>
        <taxon>Lysobacteraceae</taxon>
        <taxon>Arenimonas</taxon>
    </lineage>
</organism>
<evidence type="ECO:0000256" key="14">
    <source>
        <dbReference type="ARBA" id="ARBA00031542"/>
    </source>
</evidence>
<evidence type="ECO:0000256" key="12">
    <source>
        <dbReference type="ARBA" id="ARBA00023186"/>
    </source>
</evidence>
<dbReference type="eggNOG" id="COG5380">
    <property type="taxonomic scope" value="Bacteria"/>
</dbReference>
<dbReference type="RefSeq" id="WP_022968300.1">
    <property type="nucleotide sequence ID" value="NZ_ATVD01000001.1"/>
</dbReference>
<evidence type="ECO:0000256" key="17">
    <source>
        <dbReference type="SAM" id="MobiDB-lite"/>
    </source>
</evidence>
<keyword evidence="16" id="KW-0175">Coiled coil</keyword>
<evidence type="ECO:0000256" key="5">
    <source>
        <dbReference type="ARBA" id="ARBA00022475"/>
    </source>
</evidence>
<comment type="subcellular location">
    <subcellularLocation>
        <location evidence="2">Cell inner membrane</location>
        <topology evidence="2">Single-pass membrane protein</topology>
        <orientation evidence="2">Periplasmic side</orientation>
    </subcellularLocation>
</comment>
<dbReference type="GO" id="GO:0006457">
    <property type="term" value="P:protein folding"/>
    <property type="evidence" value="ECO:0007669"/>
    <property type="project" value="InterPro"/>
</dbReference>
<evidence type="ECO:0000256" key="1">
    <source>
        <dbReference type="ARBA" id="ARBA00003280"/>
    </source>
</evidence>
<dbReference type="InterPro" id="IPR004961">
    <property type="entry name" value="Lipase_chaperone"/>
</dbReference>
<evidence type="ECO:0000313" key="19">
    <source>
        <dbReference type="Proteomes" id="UP000029385"/>
    </source>
</evidence>
<accession>A0A091AW08</accession>
<keyword evidence="10" id="KW-0443">Lipid metabolism</keyword>
<dbReference type="GO" id="GO:0005886">
    <property type="term" value="C:plasma membrane"/>
    <property type="evidence" value="ECO:0007669"/>
    <property type="project" value="UniProtKB-SubCell"/>
</dbReference>
<gene>
    <name evidence="18" type="ORF">N789_09155</name>
</gene>
<evidence type="ECO:0000256" key="11">
    <source>
        <dbReference type="ARBA" id="ARBA00023136"/>
    </source>
</evidence>
<protein>
    <recommendedName>
        <fullName evidence="4">Lipase chaperone</fullName>
    </recommendedName>
    <alternativeName>
        <fullName evidence="15">Lipase foldase</fullName>
    </alternativeName>
    <alternativeName>
        <fullName evidence="13">Lipase helper protein</fullName>
    </alternativeName>
    <alternativeName>
        <fullName evidence="14">Lipase modulator</fullName>
    </alternativeName>
</protein>
<keyword evidence="12" id="KW-0143">Chaperone</keyword>
<evidence type="ECO:0000256" key="4">
    <source>
        <dbReference type="ARBA" id="ARBA00019692"/>
    </source>
</evidence>
<dbReference type="Proteomes" id="UP000029385">
    <property type="component" value="Unassembled WGS sequence"/>
</dbReference>
<evidence type="ECO:0000256" key="2">
    <source>
        <dbReference type="ARBA" id="ARBA00004383"/>
    </source>
</evidence>
<evidence type="ECO:0000313" key="18">
    <source>
        <dbReference type="EMBL" id="KFN43432.1"/>
    </source>
</evidence>
<keyword evidence="7" id="KW-0812">Transmembrane</keyword>